<feature type="region of interest" description="Disordered" evidence="1">
    <location>
        <begin position="1201"/>
        <end position="1224"/>
    </location>
</feature>
<feature type="compositionally biased region" description="Polar residues" evidence="1">
    <location>
        <begin position="909"/>
        <end position="921"/>
    </location>
</feature>
<feature type="compositionally biased region" description="Polar residues" evidence="1">
    <location>
        <begin position="692"/>
        <end position="717"/>
    </location>
</feature>
<feature type="transmembrane region" description="Helical" evidence="2">
    <location>
        <begin position="50"/>
        <end position="74"/>
    </location>
</feature>
<gene>
    <name evidence="3" type="ORF">P3X46_005296</name>
</gene>
<dbReference type="Proteomes" id="UP001174677">
    <property type="component" value="Chromosome 3"/>
</dbReference>
<feature type="compositionally biased region" description="Basic and acidic residues" evidence="1">
    <location>
        <begin position="649"/>
        <end position="659"/>
    </location>
</feature>
<evidence type="ECO:0000256" key="1">
    <source>
        <dbReference type="SAM" id="MobiDB-lite"/>
    </source>
</evidence>
<feature type="compositionally biased region" description="Basic and acidic residues" evidence="1">
    <location>
        <begin position="893"/>
        <end position="908"/>
    </location>
</feature>
<feature type="compositionally biased region" description="Polar residues" evidence="1">
    <location>
        <begin position="1214"/>
        <end position="1224"/>
    </location>
</feature>
<feature type="compositionally biased region" description="Basic and acidic residues" evidence="1">
    <location>
        <begin position="1634"/>
        <end position="1643"/>
    </location>
</feature>
<evidence type="ECO:0000256" key="2">
    <source>
        <dbReference type="SAM" id="Phobius"/>
    </source>
</evidence>
<feature type="region of interest" description="Disordered" evidence="1">
    <location>
        <begin position="618"/>
        <end position="740"/>
    </location>
</feature>
<feature type="compositionally biased region" description="Polar residues" evidence="1">
    <location>
        <begin position="544"/>
        <end position="562"/>
    </location>
</feature>
<reference evidence="3" key="1">
    <citation type="journal article" date="2023" name="Plant Biotechnol. J.">
        <title>Chromosome-level wild Hevea brasiliensis genome provides new tools for genomic-assisted breeding and valuable loci to elevate rubber yield.</title>
        <authorList>
            <person name="Cheng H."/>
            <person name="Song X."/>
            <person name="Hu Y."/>
            <person name="Wu T."/>
            <person name="Yang Q."/>
            <person name="An Z."/>
            <person name="Feng S."/>
            <person name="Deng Z."/>
            <person name="Wu W."/>
            <person name="Zeng X."/>
            <person name="Tu M."/>
            <person name="Wang X."/>
            <person name="Huang H."/>
        </authorList>
    </citation>
    <scope>NUCLEOTIDE SEQUENCE</scope>
    <source>
        <strain evidence="3">MT/VB/25A 57/8</strain>
    </source>
</reference>
<feature type="region of interest" description="Disordered" evidence="1">
    <location>
        <begin position="1525"/>
        <end position="1555"/>
    </location>
</feature>
<feature type="region of interest" description="Disordered" evidence="1">
    <location>
        <begin position="893"/>
        <end position="923"/>
    </location>
</feature>
<keyword evidence="4" id="KW-1185">Reference proteome</keyword>
<dbReference type="PANTHER" id="PTHR33870">
    <property type="entry name" value="CARDIOMYOPATHY-ASSOCIATED PROTEIN"/>
    <property type="match status" value="1"/>
</dbReference>
<keyword evidence="2" id="KW-0812">Transmembrane</keyword>
<feature type="compositionally biased region" description="Basic and acidic residues" evidence="1">
    <location>
        <begin position="222"/>
        <end position="240"/>
    </location>
</feature>
<comment type="caution">
    <text evidence="3">The sequence shown here is derived from an EMBL/GenBank/DDBJ whole genome shotgun (WGS) entry which is preliminary data.</text>
</comment>
<feature type="region of interest" description="Disordered" evidence="1">
    <location>
        <begin position="222"/>
        <end position="390"/>
    </location>
</feature>
<feature type="region of interest" description="Disordered" evidence="1">
    <location>
        <begin position="544"/>
        <end position="576"/>
    </location>
</feature>
<feature type="compositionally biased region" description="Acidic residues" evidence="1">
    <location>
        <begin position="329"/>
        <end position="357"/>
    </location>
</feature>
<keyword evidence="2" id="KW-1133">Transmembrane helix</keyword>
<name>A0ABQ9N0Q6_HEVBR</name>
<accession>A0ABQ9N0Q6</accession>
<feature type="compositionally biased region" description="Acidic residues" evidence="1">
    <location>
        <begin position="254"/>
        <end position="269"/>
    </location>
</feature>
<feature type="compositionally biased region" description="Basic and acidic residues" evidence="1">
    <location>
        <begin position="360"/>
        <end position="379"/>
    </location>
</feature>
<feature type="compositionally biased region" description="Basic and acidic residues" evidence="1">
    <location>
        <begin position="1525"/>
        <end position="1547"/>
    </location>
</feature>
<organism evidence="3 4">
    <name type="scientific">Hevea brasiliensis</name>
    <name type="common">Para rubber tree</name>
    <name type="synonym">Siphonia brasiliensis</name>
    <dbReference type="NCBI Taxonomy" id="3981"/>
    <lineage>
        <taxon>Eukaryota</taxon>
        <taxon>Viridiplantae</taxon>
        <taxon>Streptophyta</taxon>
        <taxon>Embryophyta</taxon>
        <taxon>Tracheophyta</taxon>
        <taxon>Spermatophyta</taxon>
        <taxon>Magnoliopsida</taxon>
        <taxon>eudicotyledons</taxon>
        <taxon>Gunneridae</taxon>
        <taxon>Pentapetalae</taxon>
        <taxon>rosids</taxon>
        <taxon>fabids</taxon>
        <taxon>Malpighiales</taxon>
        <taxon>Euphorbiaceae</taxon>
        <taxon>Crotonoideae</taxon>
        <taxon>Micrandreae</taxon>
        <taxon>Hevea</taxon>
    </lineage>
</organism>
<dbReference type="PANTHER" id="PTHR33870:SF4">
    <property type="entry name" value="CARDIOMYOPATHY-ASSOCIATED PROTEIN"/>
    <property type="match status" value="1"/>
</dbReference>
<feature type="compositionally biased region" description="Low complexity" evidence="1">
    <location>
        <begin position="270"/>
        <end position="284"/>
    </location>
</feature>
<protein>
    <submittedName>
        <fullName evidence="3">Uncharacterized protein</fullName>
    </submittedName>
</protein>
<keyword evidence="2" id="KW-0472">Membrane</keyword>
<sequence length="1677" mass="186793">MGLDVMRIRVQIRRFFIVSIRTSYKSVCKHPFLVGLVCFLIYLYRSFPFLFSLLVSASPVLVCTAVLLGTLLSFGEPNIPEIEKEKEEEVSHEISSLKAGVLGDATVVVEKDGSFFIENFEGKRKDTEKEAIREENWEKNRVSKIEGDVGLDDYVPLIDESSQDIKFKKKVIGEVQREFDDLEYEKNGEIYEEKQGIREILTNGEAVENHYSLIQNVEDESLRVEEDKSPGEFIEDEKGHHLGSKLSSWKRLNDDDEEEKEGEEDEEASDSGSDGAESSSPDASMADIIPMLDELHPLLDEETPQPVRMSHDGSDAGSECSNKSKESSIESEEDIENQPEEEDDGDDDNDNEEEEGEVQGGKEDESKSAIKWTEDDQKNLMDLGTSELERNQRLESLIVRRRARRNVRLMAEKNLIDLDGADLRYNIPPISTTRRNPFDVPYDSYDDVPGSAPSVLLPRRNPFDLPYDSNEEKPDLKGDSFQQEFSPLQHREPLFRRHESFSVGPSVLGGFRQERQDFQWKPYFVPERFASEETSYHTFQRQLSEASESKLSSVPDTESVSSAVEEEDKKLNEDLSQETEMISNLDHASVLVERGSLSSEDVDSLDIENIERRDFHHDGDEIALGDAENHHELDSSLSTSGGATPVELNTREILLRMEPGEEDYSSRSSLSTTSEVDEKISDVKKRSMSPDPGNSQIEESHISTQTSLDSDFYSTSEVVDEMQEREPVLEPRGNNTTEPVSVMQMSSDSDFHFTSGVEDDRHIEPVFQPKGDHIGDSSILMQASLDSDSHFKTLVVDNDQQQKPVLEPSGNLIRESCISIQTSLNSDFHITSGMVDDNQHKEPVYDSSPQAVDKFLSFLSISSAPQGETSEMGSLPASDEFAAKVSEVHTEIMGKDTSDHKETNEGSSKECSLYENGSSSREVTEIEPDVAKVGLSGDNLAFDFQNGKNGFMKSELVVEHNAADSPPSSSNNGSVKVDLEYKEESSDHELEELHLSSPNAEIIVGVHQDVIDKLDSASFDNQIASEETILHALEEQHPSVAVDVSVDSKLSSSESEYVEEHAMLMEGVSQPKWEGGQSSGFDAEVHAYSLVASSFEHIPSNYLNLSENDERQLAVVAEQVLEAHTHASSSEIKHLEELSLRREEDLRHSSSSDAMIGDDLLQDADVKLVSSGSSYQHVPSEAKSPYEVEKQLSWSDISVVEPSINDDDDDKSQEPSVTLAESTAGVNVANNLHVPEVFNHEASESASVPPESLEYKLKVDEVDFKDNILDKILYEDLEHPDYSVETHRSSVAEGNINEDGDEVKEIDEGLLSELDTVGDFSVKKVVGESLHDEHIPGQTSTVIPEYNLLSIDRSVPEIKPELPVLELRSVTDIDLAFKQLHEGVDVEEVILPSMIEDQPVVDKGPGETNSELRVVEARSLEDLHVAMKQASELSDLMGRPAGVNEAGSSSCIKELPILELRMINDIDLTFKQLNEGVDVEEVILPSTIEQYLANNESRDPQQSSFDLQVVEARSLEDLHRALKHASEENIEERSKPSDLKNWPREVNDMGSSSSTKELPALEVGAIDDIDLAFNQPNNGVDVPSKVEQHLVVNESRDLLHSNSDLHVLEASSVEDLHSAMKQVLEVNIEELPKTSDPTKEISRTSEANEMGPIKDIEPSNVEATEAGIIQERVDQVL</sequence>
<feature type="region of interest" description="Disordered" evidence="1">
    <location>
        <begin position="1634"/>
        <end position="1653"/>
    </location>
</feature>
<feature type="compositionally biased region" description="Basic and acidic residues" evidence="1">
    <location>
        <begin position="676"/>
        <end position="685"/>
    </location>
</feature>
<evidence type="ECO:0000313" key="4">
    <source>
        <dbReference type="Proteomes" id="UP001174677"/>
    </source>
</evidence>
<evidence type="ECO:0000313" key="3">
    <source>
        <dbReference type="EMBL" id="KAJ9185699.1"/>
    </source>
</evidence>
<dbReference type="EMBL" id="JARPOI010000003">
    <property type="protein sequence ID" value="KAJ9185699.1"/>
    <property type="molecule type" value="Genomic_DNA"/>
</dbReference>
<proteinExistence type="predicted"/>
<feature type="region of interest" description="Disordered" evidence="1">
    <location>
        <begin position="449"/>
        <end position="480"/>
    </location>
</feature>